<comment type="similarity">
    <text evidence="2 8">Belongs to the cytochrome P450 family.</text>
</comment>
<dbReference type="STRING" id="31234.E3NKS5"/>
<evidence type="ECO:0000256" key="3">
    <source>
        <dbReference type="ARBA" id="ARBA00022723"/>
    </source>
</evidence>
<dbReference type="InParanoid" id="E3NKS5"/>
<dbReference type="InterPro" id="IPR002401">
    <property type="entry name" value="Cyt_P450_E_grp-I"/>
</dbReference>
<keyword evidence="4 8" id="KW-0560">Oxidoreductase</keyword>
<dbReference type="GO" id="GO:0005506">
    <property type="term" value="F:iron ion binding"/>
    <property type="evidence" value="ECO:0007669"/>
    <property type="project" value="InterPro"/>
</dbReference>
<keyword evidence="3 7" id="KW-0479">Metal-binding</keyword>
<evidence type="ECO:0000313" key="9">
    <source>
        <dbReference type="EMBL" id="EFP02707.1"/>
    </source>
</evidence>
<evidence type="ECO:0000256" key="8">
    <source>
        <dbReference type="RuleBase" id="RU000461"/>
    </source>
</evidence>
<keyword evidence="5 7" id="KW-0408">Iron</keyword>
<dbReference type="CDD" id="cd20617">
    <property type="entry name" value="CYP1_2-like"/>
    <property type="match status" value="1"/>
</dbReference>
<dbReference type="Proteomes" id="UP000008281">
    <property type="component" value="Unassembled WGS sequence"/>
</dbReference>
<sequence length="592" mass="69017">MILIILLLCFLVFLFHQYFWRRRGLPPGPTPIPVFGNLFQLSGSEAPGISIFQKWKDQYGPMFTFYMGPVPFIVLTDYRDIKETVIKDGETYADKYLSPEFNIYFRGGEYGIMDISGDRWREHRKFAVLQLRELGVGKPLMESKILIEAEEMIRKLKTAEVIGEEFFLQTEIDVAVGSVINQFLFGYRFDESKLHEFVKIKTLVNNFMEEVGKPLGVLAFTCHGIPPFIVKMMVSGIEEQKRELFGFLRAQIQDAKVRINYEEEHNDDFVEAYLRKKYQREQNNDFESYCDSQLENVCFDIWAAGFDTLANTLGFLFAYAINYPEMQVQKLIHQEIDEYLGHHRRLLTMSDKNALVYFNAFANEPFLNFVALHQELFQHIRFKDNGFSAMTTSLPMTQFTGVEKILISPLYNATDYSMVEDLVELRRKLIHLSEIRTSDKFLTGLAEQKSKRNYNFSKRSKNQMQSLNVFGDRQRLVFQETQRLANILPMNLPHALTKDVELKGYHLKKGTGVIHQIANVMTDETIFKDSYRFNPSRFIDEFGKLKKIEELCPFSMGKRQCLGEGLARMEIFLLAANLFNYFEVIHDRSLFA</sequence>
<dbReference type="GO" id="GO:0005737">
    <property type="term" value="C:cytoplasm"/>
    <property type="evidence" value="ECO:0007669"/>
    <property type="project" value="TreeGrafter"/>
</dbReference>
<dbReference type="OMA" id="WLLHIAR"/>
<dbReference type="InterPro" id="IPR001128">
    <property type="entry name" value="Cyt_P450"/>
</dbReference>
<dbReference type="Pfam" id="PF00067">
    <property type="entry name" value="p450"/>
    <property type="match status" value="2"/>
</dbReference>
<dbReference type="PANTHER" id="PTHR24300">
    <property type="entry name" value="CYTOCHROME P450 508A4-RELATED"/>
    <property type="match status" value="1"/>
</dbReference>
<protein>
    <recommendedName>
        <fullName evidence="11">CYtochrome P450 family</fullName>
    </recommendedName>
</protein>
<dbReference type="PANTHER" id="PTHR24300:SF303">
    <property type="entry name" value="CYTOCHROME P450 FAMILY"/>
    <property type="match status" value="1"/>
</dbReference>
<organism evidence="10">
    <name type="scientific">Caenorhabditis remanei</name>
    <name type="common">Caenorhabditis vulgaris</name>
    <dbReference type="NCBI Taxonomy" id="31234"/>
    <lineage>
        <taxon>Eukaryota</taxon>
        <taxon>Metazoa</taxon>
        <taxon>Ecdysozoa</taxon>
        <taxon>Nematoda</taxon>
        <taxon>Chromadorea</taxon>
        <taxon>Rhabditida</taxon>
        <taxon>Rhabditina</taxon>
        <taxon>Rhabditomorpha</taxon>
        <taxon>Rhabditoidea</taxon>
        <taxon>Rhabditidae</taxon>
        <taxon>Peloderinae</taxon>
        <taxon>Caenorhabditis</taxon>
    </lineage>
</organism>
<evidence type="ECO:0000256" key="1">
    <source>
        <dbReference type="ARBA" id="ARBA00001971"/>
    </source>
</evidence>
<dbReference type="eggNOG" id="KOG0156">
    <property type="taxonomic scope" value="Eukaryota"/>
</dbReference>
<accession>E3NKS5</accession>
<proteinExistence type="inferred from homology"/>
<dbReference type="GO" id="GO:0006082">
    <property type="term" value="P:organic acid metabolic process"/>
    <property type="evidence" value="ECO:0007669"/>
    <property type="project" value="TreeGrafter"/>
</dbReference>
<evidence type="ECO:0000256" key="7">
    <source>
        <dbReference type="PIRSR" id="PIRSR602401-1"/>
    </source>
</evidence>
<dbReference type="SUPFAM" id="SSF48264">
    <property type="entry name" value="Cytochrome P450"/>
    <property type="match status" value="1"/>
</dbReference>
<dbReference type="FunFam" id="1.10.630.10:FF:000036">
    <property type="entry name" value="CYtochrome P450 family"/>
    <property type="match status" value="1"/>
</dbReference>
<dbReference type="PROSITE" id="PS00086">
    <property type="entry name" value="CYTOCHROME_P450"/>
    <property type="match status" value="1"/>
</dbReference>
<evidence type="ECO:0008006" key="11">
    <source>
        <dbReference type="Google" id="ProtNLM"/>
    </source>
</evidence>
<dbReference type="GO" id="GO:0016712">
    <property type="term" value="F:oxidoreductase activity, acting on paired donors, with incorporation or reduction of molecular oxygen, reduced flavin or flavoprotein as one donor, and incorporation of one atom of oxygen"/>
    <property type="evidence" value="ECO:0007669"/>
    <property type="project" value="TreeGrafter"/>
</dbReference>
<dbReference type="GO" id="GO:0006805">
    <property type="term" value="P:xenobiotic metabolic process"/>
    <property type="evidence" value="ECO:0007669"/>
    <property type="project" value="TreeGrafter"/>
</dbReference>
<dbReference type="InterPro" id="IPR017972">
    <property type="entry name" value="Cyt_P450_CS"/>
</dbReference>
<dbReference type="AlphaFoldDB" id="E3NKS5"/>
<gene>
    <name evidence="9" type="ORF">CRE_10692</name>
</gene>
<evidence type="ECO:0000256" key="5">
    <source>
        <dbReference type="ARBA" id="ARBA00023004"/>
    </source>
</evidence>
<dbReference type="GO" id="GO:0020037">
    <property type="term" value="F:heme binding"/>
    <property type="evidence" value="ECO:0007669"/>
    <property type="project" value="InterPro"/>
</dbReference>
<keyword evidence="7 8" id="KW-0349">Heme</keyword>
<dbReference type="Gene3D" id="1.10.630.10">
    <property type="entry name" value="Cytochrome P450"/>
    <property type="match status" value="2"/>
</dbReference>
<dbReference type="HOGENOM" id="CLU_001570_22_3_1"/>
<dbReference type="PRINTS" id="PR00385">
    <property type="entry name" value="P450"/>
</dbReference>
<evidence type="ECO:0000313" key="10">
    <source>
        <dbReference type="Proteomes" id="UP000008281"/>
    </source>
</evidence>
<reference evidence="9" key="1">
    <citation type="submission" date="2007-07" db="EMBL/GenBank/DDBJ databases">
        <title>PCAP assembly of the Caenorhabditis remanei genome.</title>
        <authorList>
            <consortium name="The Caenorhabditis remanei Sequencing Consortium"/>
            <person name="Wilson R.K."/>
        </authorList>
    </citation>
    <scope>NUCLEOTIDE SEQUENCE [LARGE SCALE GENOMIC DNA]</scope>
    <source>
        <strain evidence="9">PB4641</strain>
    </source>
</reference>
<dbReference type="InterPro" id="IPR050182">
    <property type="entry name" value="Cytochrome_P450_fam2"/>
</dbReference>
<comment type="cofactor">
    <cofactor evidence="1 7">
        <name>heme</name>
        <dbReference type="ChEBI" id="CHEBI:30413"/>
    </cofactor>
</comment>
<evidence type="ECO:0000256" key="2">
    <source>
        <dbReference type="ARBA" id="ARBA00010617"/>
    </source>
</evidence>
<evidence type="ECO:0000256" key="4">
    <source>
        <dbReference type="ARBA" id="ARBA00023002"/>
    </source>
</evidence>
<evidence type="ECO:0000256" key="6">
    <source>
        <dbReference type="ARBA" id="ARBA00023033"/>
    </source>
</evidence>
<feature type="binding site" description="axial binding residue" evidence="7">
    <location>
        <position position="561"/>
    </location>
    <ligand>
        <name>heme</name>
        <dbReference type="ChEBI" id="CHEBI:30413"/>
    </ligand>
    <ligandPart>
        <name>Fe</name>
        <dbReference type="ChEBI" id="CHEBI:18248"/>
    </ligandPart>
</feature>
<keyword evidence="6 8" id="KW-0503">Monooxygenase</keyword>
<dbReference type="PRINTS" id="PR00463">
    <property type="entry name" value="EP450I"/>
</dbReference>
<name>E3NKS5_CAERE</name>
<dbReference type="InterPro" id="IPR036396">
    <property type="entry name" value="Cyt_P450_sf"/>
</dbReference>
<dbReference type="OrthoDB" id="3934656at2759"/>
<dbReference type="EMBL" id="DS268826">
    <property type="protein sequence ID" value="EFP02707.1"/>
    <property type="molecule type" value="Genomic_DNA"/>
</dbReference>
<keyword evidence="10" id="KW-1185">Reference proteome</keyword>
<dbReference type="eggNOG" id="KOG1822">
    <property type="taxonomic scope" value="Eukaryota"/>
</dbReference>